<evidence type="ECO:0000256" key="10">
    <source>
        <dbReference type="ARBA" id="ARBA00023180"/>
    </source>
</evidence>
<evidence type="ECO:0000256" key="3">
    <source>
        <dbReference type="ARBA" id="ARBA00009748"/>
    </source>
</evidence>
<dbReference type="EMBL" id="PDCK01000043">
    <property type="protein sequence ID" value="PRQ35581.1"/>
    <property type="molecule type" value="Genomic_DNA"/>
</dbReference>
<evidence type="ECO:0000256" key="1">
    <source>
        <dbReference type="ARBA" id="ARBA00003211"/>
    </source>
</evidence>
<evidence type="ECO:0000256" key="11">
    <source>
        <dbReference type="ARBA" id="ARBA00023288"/>
    </source>
</evidence>
<feature type="domain" description="Bifunctional inhibitor/plant lipid transfer protein/seed storage helical" evidence="13">
    <location>
        <begin position="36"/>
        <end position="115"/>
    </location>
</feature>
<dbReference type="SMART" id="SM00499">
    <property type="entry name" value="AAI"/>
    <property type="match status" value="1"/>
</dbReference>
<evidence type="ECO:0000256" key="2">
    <source>
        <dbReference type="ARBA" id="ARBA00004609"/>
    </source>
</evidence>
<keyword evidence="12" id="KW-0472">Membrane</keyword>
<evidence type="ECO:0000313" key="14">
    <source>
        <dbReference type="EMBL" id="PRQ35581.1"/>
    </source>
</evidence>
<evidence type="ECO:0000256" key="4">
    <source>
        <dbReference type="ARBA" id="ARBA00022448"/>
    </source>
</evidence>
<keyword evidence="9" id="KW-1015">Disulfide bond</keyword>
<gene>
    <name evidence="14" type="ORF">RchiOBHm_Chr5g0081561</name>
</gene>
<dbReference type="FunFam" id="1.10.110.10:FF:000001">
    <property type="entry name" value="Bifunctional inhibitor/lipid-transfer protein/seed storage 2S albumin superfamily protein"/>
    <property type="match status" value="1"/>
</dbReference>
<dbReference type="PRINTS" id="PR00382">
    <property type="entry name" value="LIPIDTRNSFER"/>
</dbReference>
<dbReference type="SUPFAM" id="SSF47699">
    <property type="entry name" value="Bifunctional inhibitor/lipid-transfer protein/seed storage 2S albumin"/>
    <property type="match status" value="1"/>
</dbReference>
<keyword evidence="8" id="KW-0446">Lipid-binding</keyword>
<dbReference type="Proteomes" id="UP000238479">
    <property type="component" value="Chromosome 5"/>
</dbReference>
<dbReference type="CDD" id="cd00010">
    <property type="entry name" value="AAI_LTSS"/>
    <property type="match status" value="1"/>
</dbReference>
<keyword evidence="15" id="KW-1185">Reference proteome</keyword>
<evidence type="ECO:0000259" key="13">
    <source>
        <dbReference type="SMART" id="SM00499"/>
    </source>
</evidence>
<accession>A0A2P6QN18</accession>
<feature type="transmembrane region" description="Helical" evidence="12">
    <location>
        <begin position="6"/>
        <end position="25"/>
    </location>
</feature>
<dbReference type="GO" id="GO:0005886">
    <property type="term" value="C:plasma membrane"/>
    <property type="evidence" value="ECO:0007669"/>
    <property type="project" value="UniProtKB-SubCell"/>
</dbReference>
<dbReference type="Gramene" id="PRQ35581">
    <property type="protein sequence ID" value="PRQ35581"/>
    <property type="gene ID" value="RchiOBHm_Chr5g0081561"/>
</dbReference>
<keyword evidence="4" id="KW-0813">Transport</keyword>
<evidence type="ECO:0000313" key="15">
    <source>
        <dbReference type="Proteomes" id="UP000238479"/>
    </source>
</evidence>
<keyword evidence="7" id="KW-0732">Signal</keyword>
<evidence type="ECO:0000256" key="9">
    <source>
        <dbReference type="ARBA" id="ARBA00023157"/>
    </source>
</evidence>
<keyword evidence="6" id="KW-0336">GPI-anchor</keyword>
<dbReference type="InterPro" id="IPR036312">
    <property type="entry name" value="Bifun_inhib/LTP/seed_sf"/>
</dbReference>
<comment type="subcellular location">
    <subcellularLocation>
        <location evidence="2">Cell membrane</location>
        <topology evidence="2">Lipid-anchor</topology>
        <topology evidence="2">GPI-anchor</topology>
    </subcellularLocation>
</comment>
<dbReference type="OMA" id="VCKTPTN"/>
<dbReference type="GO" id="GO:0006869">
    <property type="term" value="P:lipid transport"/>
    <property type="evidence" value="ECO:0007669"/>
    <property type="project" value="InterPro"/>
</dbReference>
<dbReference type="Pfam" id="PF14368">
    <property type="entry name" value="LTP_2"/>
    <property type="match status" value="1"/>
</dbReference>
<evidence type="ECO:0000256" key="12">
    <source>
        <dbReference type="SAM" id="Phobius"/>
    </source>
</evidence>
<dbReference type="Gene3D" id="1.10.110.10">
    <property type="entry name" value="Plant lipid-transfer and hydrophobic proteins"/>
    <property type="match status" value="1"/>
</dbReference>
<dbReference type="STRING" id="74649.A0A2P6QN18"/>
<protein>
    <submittedName>
        <fullName evidence="14">Putative plant lipid transfer protein/Par allergen</fullName>
    </submittedName>
</protein>
<sequence>MSNSEKFSVGISCIFVVVMMLAGFGSSDIDQDRAQCADQLIGLAPCLPYVGGEKDAKTPTIDCCTGLKQVDAKSHRCLCVLIKDHNDPKLGLNINATLALMLPGACHVPVNITSCVDLLHLDPKSADGKMFLGYAEKTKAVNSTSAPISSGNSTSSGTVSQEMSDGWSLGKGLMGIEMLFVISMCFYISHLVFYV</sequence>
<evidence type="ECO:0000256" key="5">
    <source>
        <dbReference type="ARBA" id="ARBA00022475"/>
    </source>
</evidence>
<keyword evidence="11" id="KW-0449">Lipoprotein</keyword>
<evidence type="ECO:0000256" key="8">
    <source>
        <dbReference type="ARBA" id="ARBA00023121"/>
    </source>
</evidence>
<dbReference type="InterPro" id="IPR016140">
    <property type="entry name" value="Bifunc_inhib/LTP/seed_store"/>
</dbReference>
<proteinExistence type="inferred from homology"/>
<keyword evidence="10" id="KW-0325">Glycoprotein</keyword>
<dbReference type="OrthoDB" id="1938537at2759"/>
<evidence type="ECO:0000256" key="6">
    <source>
        <dbReference type="ARBA" id="ARBA00022622"/>
    </source>
</evidence>
<comment type="function">
    <text evidence="1">Plant non-specific lipid-transfer proteins transfer phospholipids as well as galactolipids across membranes. May play a role in wax or cutin deposition in the cell walls of expanding epidermal cells and certain secretory tissues.</text>
</comment>
<dbReference type="GO" id="GO:0008289">
    <property type="term" value="F:lipid binding"/>
    <property type="evidence" value="ECO:0007669"/>
    <property type="project" value="UniProtKB-KW"/>
</dbReference>
<feature type="transmembrane region" description="Helical" evidence="12">
    <location>
        <begin position="173"/>
        <end position="193"/>
    </location>
</feature>
<comment type="caution">
    <text evidence="14">The sequence shown here is derived from an EMBL/GenBank/DDBJ whole genome shotgun (WGS) entry which is preliminary data.</text>
</comment>
<keyword evidence="12" id="KW-0812">Transmembrane</keyword>
<comment type="similarity">
    <text evidence="3">Belongs to the plant LTP family.</text>
</comment>
<dbReference type="InterPro" id="IPR000528">
    <property type="entry name" value="Plant_nsLTP"/>
</dbReference>
<dbReference type="PANTHER" id="PTHR33044">
    <property type="entry name" value="BIFUNCTIONAL INHIBITOR/LIPID-TRANSFER PROTEIN/SEED STORAGE 2S ALBUMIN SUPERFAMILY PROTEIN-RELATED"/>
    <property type="match status" value="1"/>
</dbReference>
<dbReference type="GO" id="GO:0098552">
    <property type="term" value="C:side of membrane"/>
    <property type="evidence" value="ECO:0007669"/>
    <property type="project" value="UniProtKB-KW"/>
</dbReference>
<name>A0A2P6QN18_ROSCH</name>
<organism evidence="14 15">
    <name type="scientific">Rosa chinensis</name>
    <name type="common">China rose</name>
    <dbReference type="NCBI Taxonomy" id="74649"/>
    <lineage>
        <taxon>Eukaryota</taxon>
        <taxon>Viridiplantae</taxon>
        <taxon>Streptophyta</taxon>
        <taxon>Embryophyta</taxon>
        <taxon>Tracheophyta</taxon>
        <taxon>Spermatophyta</taxon>
        <taxon>Magnoliopsida</taxon>
        <taxon>eudicotyledons</taxon>
        <taxon>Gunneridae</taxon>
        <taxon>Pentapetalae</taxon>
        <taxon>rosids</taxon>
        <taxon>fabids</taxon>
        <taxon>Rosales</taxon>
        <taxon>Rosaceae</taxon>
        <taxon>Rosoideae</taxon>
        <taxon>Rosoideae incertae sedis</taxon>
        <taxon>Rosa</taxon>
    </lineage>
</organism>
<keyword evidence="5" id="KW-1003">Cell membrane</keyword>
<keyword evidence="12" id="KW-1133">Transmembrane helix</keyword>
<evidence type="ECO:0000256" key="7">
    <source>
        <dbReference type="ARBA" id="ARBA00022729"/>
    </source>
</evidence>
<dbReference type="InterPro" id="IPR043325">
    <property type="entry name" value="LTSS"/>
</dbReference>
<reference evidence="14 15" key="1">
    <citation type="journal article" date="2018" name="Nat. Genet.">
        <title>The Rosa genome provides new insights in the design of modern roses.</title>
        <authorList>
            <person name="Bendahmane M."/>
        </authorList>
    </citation>
    <scope>NUCLEOTIDE SEQUENCE [LARGE SCALE GENOMIC DNA]</scope>
    <source>
        <strain evidence="15">cv. Old Blush</strain>
    </source>
</reference>
<dbReference type="AlphaFoldDB" id="A0A2P6QN18"/>